<name>A0ABY1PX51_9SPHN</name>
<protein>
    <submittedName>
        <fullName evidence="1">Uncharacterized protein</fullName>
    </submittedName>
</protein>
<sequence length="113" mass="11952">MTIRFAAALNGTVPAVCGVICKDAPLGAANDNAVLSPRILRTLACEDTSGEDARLAEALMHFARHGLSAARRAAEEAKVAGASRQPRERARWLDICGRFDPRLAAATGARLVI</sequence>
<dbReference type="EMBL" id="FXUI01000001">
    <property type="protein sequence ID" value="SMP51731.1"/>
    <property type="molecule type" value="Genomic_DNA"/>
</dbReference>
<organism evidence="1 2">
    <name type="scientific">Novosphingobium panipatense</name>
    <dbReference type="NCBI Taxonomy" id="428991"/>
    <lineage>
        <taxon>Bacteria</taxon>
        <taxon>Pseudomonadati</taxon>
        <taxon>Pseudomonadota</taxon>
        <taxon>Alphaproteobacteria</taxon>
        <taxon>Sphingomonadales</taxon>
        <taxon>Sphingomonadaceae</taxon>
        <taxon>Novosphingobium</taxon>
    </lineage>
</organism>
<reference evidence="1 2" key="1">
    <citation type="submission" date="2017-05" db="EMBL/GenBank/DDBJ databases">
        <authorList>
            <person name="Varghese N."/>
            <person name="Submissions S."/>
        </authorList>
    </citation>
    <scope>NUCLEOTIDE SEQUENCE [LARGE SCALE GENOMIC DNA]</scope>
    <source>
        <strain evidence="1 2">SM16</strain>
    </source>
</reference>
<evidence type="ECO:0000313" key="1">
    <source>
        <dbReference type="EMBL" id="SMP51731.1"/>
    </source>
</evidence>
<gene>
    <name evidence="1" type="ORF">SAMN06296065_101171</name>
</gene>
<comment type="caution">
    <text evidence="1">The sequence shown here is derived from an EMBL/GenBank/DDBJ whole genome shotgun (WGS) entry which is preliminary data.</text>
</comment>
<dbReference type="Proteomes" id="UP001157910">
    <property type="component" value="Unassembled WGS sequence"/>
</dbReference>
<accession>A0ABY1PX51</accession>
<dbReference type="RefSeq" id="WP_283404834.1">
    <property type="nucleotide sequence ID" value="NZ_FXUI01000001.1"/>
</dbReference>
<keyword evidence="2" id="KW-1185">Reference proteome</keyword>
<evidence type="ECO:0000313" key="2">
    <source>
        <dbReference type="Proteomes" id="UP001157910"/>
    </source>
</evidence>
<proteinExistence type="predicted"/>